<evidence type="ECO:0000313" key="2">
    <source>
        <dbReference type="Proteomes" id="UP000044136"/>
    </source>
</evidence>
<dbReference type="Proteomes" id="UP000044136">
    <property type="component" value="Unassembled WGS sequence"/>
</dbReference>
<evidence type="ECO:0000313" key="1">
    <source>
        <dbReference type="EMBL" id="CEA02966.1"/>
    </source>
</evidence>
<keyword evidence="2" id="KW-1185">Reference proteome</keyword>
<proteinExistence type="predicted"/>
<dbReference type="HOGENOM" id="CLU_857001_0_0_9"/>
<dbReference type="eggNOG" id="ENOG503319A">
    <property type="taxonomic scope" value="Bacteria"/>
</dbReference>
<gene>
    <name evidence="1" type="ORF">BN1048_01931</name>
</gene>
<organism evidence="1 2">
    <name type="scientific">Jeotgalicoccus saudimassiliensis</name>
    <dbReference type="NCBI Taxonomy" id="1461582"/>
    <lineage>
        <taxon>Bacteria</taxon>
        <taxon>Bacillati</taxon>
        <taxon>Bacillota</taxon>
        <taxon>Bacilli</taxon>
        <taxon>Bacillales</taxon>
        <taxon>Staphylococcaceae</taxon>
        <taxon>Jeotgalicoccus</taxon>
    </lineage>
</organism>
<sequence length="318" mass="37904">MLYTIDRVQYSKKNDLYYFYEFMELENIDLLFKNENELLQPDDLWQSLSNSLSKTENSKINFLKRIDTVIRLFIFYQKDRNKYIKIELNSNGISGEVWSYVELRSWFKCLNNIDGQSNSKGLGSVRSTHLDSYVNSLLQSIYEDSQFDDDNGLELTKSLLGSDPTKGFDLDLFQFISSTNEYIIYEFLKRESNFVNNIQAHPMRYSWTKKSNDNKQKFISLWRTKKFFNGKLLLISYSDDSNERISIIEVLDLDVEQGILAERKYSMSRNVFLGWLKDMNQYAATQKKYFIDFKCKKYDEDFFKNFDDNKKYYGSEFL</sequence>
<accession>A0A078MDZ5</accession>
<dbReference type="STRING" id="1461582.BN1048_01931"/>
<protein>
    <submittedName>
        <fullName evidence="1">Uncharacterized protein</fullName>
    </submittedName>
</protein>
<dbReference type="OrthoDB" id="2972194at2"/>
<dbReference type="AlphaFoldDB" id="A0A078MDZ5"/>
<dbReference type="EMBL" id="CCSE01000001">
    <property type="protein sequence ID" value="CEA02966.1"/>
    <property type="molecule type" value="Genomic_DNA"/>
</dbReference>
<reference evidence="1 2" key="1">
    <citation type="submission" date="2014-07" db="EMBL/GenBank/DDBJ databases">
        <authorList>
            <person name="Urmite Genomes Urmite Genomes"/>
        </authorList>
    </citation>
    <scope>NUCLEOTIDE SEQUENCE [LARGE SCALE GENOMIC DNA]</scope>
    <source>
        <strain evidence="1 2">13MG44_air</strain>
    </source>
</reference>
<dbReference type="RefSeq" id="WP_035810651.1">
    <property type="nucleotide sequence ID" value="NZ_CCSE01000001.1"/>
</dbReference>
<name>A0A078MDZ5_9STAP</name>